<dbReference type="SUPFAM" id="SSF47323">
    <property type="entry name" value="Anticodon-binding domain of a subclass of class I aminoacyl-tRNA synthetases"/>
    <property type="match status" value="2"/>
</dbReference>
<dbReference type="GO" id="GO:0005634">
    <property type="term" value="C:nucleus"/>
    <property type="evidence" value="ECO:0007669"/>
    <property type="project" value="UniProtKB-SubCell"/>
</dbReference>
<evidence type="ECO:0000259" key="6">
    <source>
        <dbReference type="PROSITE" id="PS50102"/>
    </source>
</evidence>
<protein>
    <recommendedName>
        <fullName evidence="6">RRM domain-containing protein</fullName>
    </recommendedName>
</protein>
<dbReference type="GO" id="GO:0004812">
    <property type="term" value="F:aminoacyl-tRNA ligase activity"/>
    <property type="evidence" value="ECO:0007669"/>
    <property type="project" value="InterPro"/>
</dbReference>
<feature type="compositionally biased region" description="Basic and acidic residues" evidence="5">
    <location>
        <begin position="77"/>
        <end position="90"/>
    </location>
</feature>
<sequence length="435" mass="44991">MVTAQAEANSKKNQAQRHRSIQRHVTLSSVGEKGVQMSLPDDQIQQLLEQREQARRGRDFAEADRLRDELRSGGVNLDDRTRSWSTRDGRGGQIGGGYGGGGGGGGYGGGGGGGYGGGGGGYGGGGGGYGGGGGGGYGDSGGGYGGSWRWGYGGDRGGGGYGGDRGGGGYGGDRGGGGYGGGDRGGGGYGGGDREEVDMEETVVVDMEETVVDTGEVVVDTEEAVIVEVVAMAVEGAMVAEVVTEEAKAGATTLAAVRDKAKKCRNFEEADSLRDQLEQAGVRVENDNSWTCRDGRRGKMVSGASRGDKVIGDGQLSWENTIYFSGLPSNVTVSTLVDFFGSIGPIKKSKKRNNQGEPVVHLYKNKATGQNKGDGTISYEDPDTAKAAVEWFNNQEFTPGGQPSGYTMGVSIATRPDQSKFQGKGKGGKGRYNPY</sequence>
<proteinExistence type="predicted"/>
<dbReference type="PANTHER" id="PTHR23238">
    <property type="entry name" value="RNA BINDING PROTEIN"/>
    <property type="match status" value="1"/>
</dbReference>
<dbReference type="SUPFAM" id="SSF54928">
    <property type="entry name" value="RNA-binding domain, RBD"/>
    <property type="match status" value="1"/>
</dbReference>
<dbReference type="Pfam" id="PF23493">
    <property type="entry name" value="CysS_C"/>
    <property type="match status" value="1"/>
</dbReference>
<dbReference type="Gene3D" id="3.30.70.330">
    <property type="match status" value="1"/>
</dbReference>
<evidence type="ECO:0000313" key="8">
    <source>
        <dbReference type="Proteomes" id="UP001190700"/>
    </source>
</evidence>
<comment type="subcellular location">
    <subcellularLocation>
        <location evidence="1">Nucleus</location>
    </subcellularLocation>
</comment>
<feature type="domain" description="RRM" evidence="6">
    <location>
        <begin position="320"/>
        <end position="415"/>
    </location>
</feature>
<dbReference type="GO" id="GO:0003723">
    <property type="term" value="F:RNA binding"/>
    <property type="evidence" value="ECO:0007669"/>
    <property type="project" value="UniProtKB-UniRule"/>
</dbReference>
<evidence type="ECO:0000256" key="2">
    <source>
        <dbReference type="ARBA" id="ARBA00022884"/>
    </source>
</evidence>
<dbReference type="InterPro" id="IPR012677">
    <property type="entry name" value="Nucleotide-bd_a/b_plait_sf"/>
</dbReference>
<dbReference type="InterPro" id="IPR034870">
    <property type="entry name" value="TET_fam"/>
</dbReference>
<evidence type="ECO:0000256" key="4">
    <source>
        <dbReference type="PROSITE-ProRule" id="PRU00176"/>
    </source>
</evidence>
<keyword evidence="3" id="KW-0539">Nucleus</keyword>
<dbReference type="AlphaFoldDB" id="A0AAE0CA22"/>
<feature type="region of interest" description="Disordered" evidence="5">
    <location>
        <begin position="396"/>
        <end position="435"/>
    </location>
</feature>
<dbReference type="InterPro" id="IPR009080">
    <property type="entry name" value="tRNAsynth_Ia_anticodon-bd"/>
</dbReference>
<comment type="caution">
    <text evidence="7">The sequence shown here is derived from an EMBL/GenBank/DDBJ whole genome shotgun (WGS) entry which is preliminary data.</text>
</comment>
<dbReference type="GO" id="GO:0006355">
    <property type="term" value="P:regulation of DNA-templated transcription"/>
    <property type="evidence" value="ECO:0007669"/>
    <property type="project" value="InterPro"/>
</dbReference>
<dbReference type="GO" id="GO:0005524">
    <property type="term" value="F:ATP binding"/>
    <property type="evidence" value="ECO:0007669"/>
    <property type="project" value="InterPro"/>
</dbReference>
<dbReference type="SMART" id="SM00360">
    <property type="entry name" value="RRM"/>
    <property type="match status" value="1"/>
</dbReference>
<dbReference type="InterPro" id="IPR035979">
    <property type="entry name" value="RBD_domain_sf"/>
</dbReference>
<feature type="region of interest" description="Disordered" evidence="5">
    <location>
        <begin position="1"/>
        <end position="38"/>
    </location>
</feature>
<feature type="compositionally biased region" description="Gly residues" evidence="5">
    <location>
        <begin position="91"/>
        <end position="100"/>
    </location>
</feature>
<dbReference type="PROSITE" id="PS50102">
    <property type="entry name" value="RRM"/>
    <property type="match status" value="1"/>
</dbReference>
<dbReference type="InterPro" id="IPR000504">
    <property type="entry name" value="RRM_dom"/>
</dbReference>
<evidence type="ECO:0000256" key="1">
    <source>
        <dbReference type="ARBA" id="ARBA00004123"/>
    </source>
</evidence>
<dbReference type="Pfam" id="PF00076">
    <property type="entry name" value="RRM_1"/>
    <property type="match status" value="1"/>
</dbReference>
<keyword evidence="2 4" id="KW-0694">RNA-binding</keyword>
<evidence type="ECO:0000256" key="5">
    <source>
        <dbReference type="SAM" id="MobiDB-lite"/>
    </source>
</evidence>
<name>A0AAE0CA22_9CHLO</name>
<feature type="compositionally biased region" description="Polar residues" evidence="5">
    <location>
        <begin position="1"/>
        <end position="13"/>
    </location>
</feature>
<dbReference type="Proteomes" id="UP001190700">
    <property type="component" value="Unassembled WGS sequence"/>
</dbReference>
<dbReference type="EMBL" id="LGRX02026629">
    <property type="protein sequence ID" value="KAK3250563.1"/>
    <property type="molecule type" value="Genomic_DNA"/>
</dbReference>
<organism evidence="7 8">
    <name type="scientific">Cymbomonas tetramitiformis</name>
    <dbReference type="NCBI Taxonomy" id="36881"/>
    <lineage>
        <taxon>Eukaryota</taxon>
        <taxon>Viridiplantae</taxon>
        <taxon>Chlorophyta</taxon>
        <taxon>Pyramimonadophyceae</taxon>
        <taxon>Pyramimonadales</taxon>
        <taxon>Pyramimonadaceae</taxon>
        <taxon>Cymbomonas</taxon>
    </lineage>
</organism>
<dbReference type="Gene3D" id="1.20.120.1910">
    <property type="entry name" value="Cysteine-tRNA ligase, C-terminal anti-codon recognition domain"/>
    <property type="match status" value="2"/>
</dbReference>
<accession>A0AAE0CA22</accession>
<dbReference type="InterPro" id="IPR056411">
    <property type="entry name" value="CysS_C"/>
</dbReference>
<gene>
    <name evidence="7" type="ORF">CYMTET_40061</name>
</gene>
<dbReference type="GO" id="GO:0006418">
    <property type="term" value="P:tRNA aminoacylation for protein translation"/>
    <property type="evidence" value="ECO:0007669"/>
    <property type="project" value="InterPro"/>
</dbReference>
<reference evidence="7 8" key="1">
    <citation type="journal article" date="2015" name="Genome Biol. Evol.">
        <title>Comparative Genomics of a Bacterivorous Green Alga Reveals Evolutionary Causalities and Consequences of Phago-Mixotrophic Mode of Nutrition.</title>
        <authorList>
            <person name="Burns J.A."/>
            <person name="Paasch A."/>
            <person name="Narechania A."/>
            <person name="Kim E."/>
        </authorList>
    </citation>
    <scope>NUCLEOTIDE SEQUENCE [LARGE SCALE GENOMIC DNA]</scope>
    <source>
        <strain evidence="7 8">PLY_AMNH</strain>
    </source>
</reference>
<keyword evidence="8" id="KW-1185">Reference proteome</keyword>
<evidence type="ECO:0000256" key="3">
    <source>
        <dbReference type="ARBA" id="ARBA00023242"/>
    </source>
</evidence>
<feature type="region of interest" description="Disordered" evidence="5">
    <location>
        <begin position="77"/>
        <end position="100"/>
    </location>
</feature>
<evidence type="ECO:0000313" key="7">
    <source>
        <dbReference type="EMBL" id="KAK3250563.1"/>
    </source>
</evidence>